<dbReference type="PANTHER" id="PTHR38166:SF1">
    <property type="entry name" value="C2H2-TYPE DOMAIN-CONTAINING PROTEIN"/>
    <property type="match status" value="1"/>
</dbReference>
<gene>
    <name evidence="2" type="ORF">FNAPI_3197</name>
</gene>
<comment type="caution">
    <text evidence="2">The sequence shown here is derived from an EMBL/GenBank/DDBJ whole genome shotgun (WGS) entry which is preliminary data.</text>
</comment>
<evidence type="ECO:0000313" key="2">
    <source>
        <dbReference type="EMBL" id="KAF5562417.1"/>
    </source>
</evidence>
<accession>A0A8H5NDT4</accession>
<organism evidence="2 3">
    <name type="scientific">Fusarium napiforme</name>
    <dbReference type="NCBI Taxonomy" id="42672"/>
    <lineage>
        <taxon>Eukaryota</taxon>
        <taxon>Fungi</taxon>
        <taxon>Dikarya</taxon>
        <taxon>Ascomycota</taxon>
        <taxon>Pezizomycotina</taxon>
        <taxon>Sordariomycetes</taxon>
        <taxon>Hypocreomycetidae</taxon>
        <taxon>Hypocreales</taxon>
        <taxon>Nectriaceae</taxon>
        <taxon>Fusarium</taxon>
        <taxon>Fusarium fujikuroi species complex</taxon>
    </lineage>
</organism>
<protein>
    <recommendedName>
        <fullName evidence="4">C2H2-type domain-containing protein</fullName>
    </recommendedName>
</protein>
<proteinExistence type="predicted"/>
<reference evidence="2 3" key="1">
    <citation type="submission" date="2020-05" db="EMBL/GenBank/DDBJ databases">
        <title>Identification and distribution of gene clusters putatively required for synthesis of sphingolipid metabolism inhibitors in phylogenetically diverse species of the filamentous fungus Fusarium.</title>
        <authorList>
            <person name="Kim H.-S."/>
            <person name="Busman M."/>
            <person name="Brown D.W."/>
            <person name="Divon H."/>
            <person name="Uhlig S."/>
            <person name="Proctor R.H."/>
        </authorList>
    </citation>
    <scope>NUCLEOTIDE SEQUENCE [LARGE SCALE GENOMIC DNA]</scope>
    <source>
        <strain evidence="2 3">NRRL 25196</strain>
    </source>
</reference>
<feature type="region of interest" description="Disordered" evidence="1">
    <location>
        <begin position="1"/>
        <end position="84"/>
    </location>
</feature>
<feature type="compositionally biased region" description="Basic and acidic residues" evidence="1">
    <location>
        <begin position="128"/>
        <end position="142"/>
    </location>
</feature>
<feature type="region of interest" description="Disordered" evidence="1">
    <location>
        <begin position="113"/>
        <end position="142"/>
    </location>
</feature>
<name>A0A8H5NDT4_9HYPO</name>
<evidence type="ECO:0008006" key="4">
    <source>
        <dbReference type="Google" id="ProtNLM"/>
    </source>
</evidence>
<keyword evidence="3" id="KW-1185">Reference proteome</keyword>
<sequence length="343" mass="39646">MPRRSQRPPVRPFSRRFDQLSSIPKAKRSRTARSLSPSIGQFKSSRCHQVTSSPKPEAISSNVDGVTTSTDGKNLSRNGNPFFEQLSKTHGMDLQQCLRERLIHWSRGVEYIAPPEDRQPPRKRLKTSRSESDRLKAKGKDAGENGFHSMYRTRFFHFACPFYIHNPEKNQQCLLQYDFVGIETLPKHLIQQHEEPLHCHICKKTFESLIDRDGHTLENACRGKDQEPLEGLTESQKVRLIKRDRHDLGEKQRWDLFWSAAFPGTEKPPSPYLVEGDGLCVSMIRDFWVVDGRQFVSDFLSSLENHDDEKSEADDSIYRKAFEGLMDWVIKQDNKSVILSCDR</sequence>
<feature type="compositionally biased region" description="Polar residues" evidence="1">
    <location>
        <begin position="32"/>
        <end position="79"/>
    </location>
</feature>
<evidence type="ECO:0000313" key="3">
    <source>
        <dbReference type="Proteomes" id="UP000574317"/>
    </source>
</evidence>
<evidence type="ECO:0000256" key="1">
    <source>
        <dbReference type="SAM" id="MobiDB-lite"/>
    </source>
</evidence>
<dbReference type="AlphaFoldDB" id="A0A8H5NDT4"/>
<dbReference type="PANTHER" id="PTHR38166">
    <property type="entry name" value="C2H2-TYPE DOMAIN-CONTAINING PROTEIN-RELATED"/>
    <property type="match status" value="1"/>
</dbReference>
<dbReference type="Proteomes" id="UP000574317">
    <property type="component" value="Unassembled WGS sequence"/>
</dbReference>
<dbReference type="EMBL" id="JAAOAO010000111">
    <property type="protein sequence ID" value="KAF5562417.1"/>
    <property type="molecule type" value="Genomic_DNA"/>
</dbReference>